<dbReference type="OrthoDB" id="48988at2759"/>
<evidence type="ECO:0000256" key="1">
    <source>
        <dbReference type="ARBA" id="ARBA00023002"/>
    </source>
</evidence>
<reference evidence="6" key="1">
    <citation type="journal article" date="2017" name="Nat. Ecol. Evol.">
        <title>Genome expansion and lineage-specific genetic innovations in the forest pathogenic fungi Armillaria.</title>
        <authorList>
            <person name="Sipos G."/>
            <person name="Prasanna A.N."/>
            <person name="Walter M.C."/>
            <person name="O'Connor E."/>
            <person name="Balint B."/>
            <person name="Krizsan K."/>
            <person name="Kiss B."/>
            <person name="Hess J."/>
            <person name="Varga T."/>
            <person name="Slot J."/>
            <person name="Riley R."/>
            <person name="Boka B."/>
            <person name="Rigling D."/>
            <person name="Barry K."/>
            <person name="Lee J."/>
            <person name="Mihaltcheva S."/>
            <person name="LaButti K."/>
            <person name="Lipzen A."/>
            <person name="Waldron R."/>
            <person name="Moloney N.M."/>
            <person name="Sperisen C."/>
            <person name="Kredics L."/>
            <person name="Vagvoelgyi C."/>
            <person name="Patrignani A."/>
            <person name="Fitzpatrick D."/>
            <person name="Nagy I."/>
            <person name="Doyle S."/>
            <person name="Anderson J.B."/>
            <person name="Grigoriev I.V."/>
            <person name="Gueldener U."/>
            <person name="Muensterkoetter M."/>
            <person name="Nagy L.G."/>
        </authorList>
    </citation>
    <scope>NUCLEOTIDE SEQUENCE [LARGE SCALE GENOMIC DNA]</scope>
    <source>
        <strain evidence="6">C18/9</strain>
    </source>
</reference>
<dbReference type="STRING" id="47428.A0A284RXZ4"/>
<dbReference type="EMBL" id="FUEG01000020">
    <property type="protein sequence ID" value="SJL13625.1"/>
    <property type="molecule type" value="Genomic_DNA"/>
</dbReference>
<gene>
    <name evidence="5" type="ORF">ARMOST_17071</name>
</gene>
<evidence type="ECO:0000313" key="6">
    <source>
        <dbReference type="Proteomes" id="UP000219338"/>
    </source>
</evidence>
<comment type="similarity">
    <text evidence="2">Belongs to the aldo/keto reductase family. Aldo/keto reductase 2 subfamily.</text>
</comment>
<dbReference type="PANTHER" id="PTHR43364:SF2">
    <property type="entry name" value="ARYL-ALCOHOL DEHYDROGENASE AAD10-RELATED"/>
    <property type="match status" value="1"/>
</dbReference>
<dbReference type="AlphaFoldDB" id="A0A284RXZ4"/>
<evidence type="ECO:0000256" key="3">
    <source>
        <dbReference type="SAM" id="MobiDB-lite"/>
    </source>
</evidence>
<evidence type="ECO:0000313" key="5">
    <source>
        <dbReference type="EMBL" id="SJL13625.1"/>
    </source>
</evidence>
<evidence type="ECO:0000256" key="2">
    <source>
        <dbReference type="ARBA" id="ARBA00038157"/>
    </source>
</evidence>
<keyword evidence="6" id="KW-1185">Reference proteome</keyword>
<keyword evidence="1" id="KW-0560">Oxidoreductase</keyword>
<dbReference type="InterPro" id="IPR036812">
    <property type="entry name" value="NAD(P)_OxRdtase_dom_sf"/>
</dbReference>
<proteinExistence type="inferred from homology"/>
<name>A0A284RXZ4_ARMOS</name>
<dbReference type="PANTHER" id="PTHR43364">
    <property type="entry name" value="NADH-SPECIFIC METHYLGLYOXAL REDUCTASE-RELATED"/>
    <property type="match status" value="1"/>
</dbReference>
<accession>A0A284RXZ4</accession>
<dbReference type="InterPro" id="IPR023210">
    <property type="entry name" value="NADP_OxRdtase_dom"/>
</dbReference>
<organism evidence="5 6">
    <name type="scientific">Armillaria ostoyae</name>
    <name type="common">Armillaria root rot fungus</name>
    <dbReference type="NCBI Taxonomy" id="47428"/>
    <lineage>
        <taxon>Eukaryota</taxon>
        <taxon>Fungi</taxon>
        <taxon>Dikarya</taxon>
        <taxon>Basidiomycota</taxon>
        <taxon>Agaricomycotina</taxon>
        <taxon>Agaricomycetes</taxon>
        <taxon>Agaricomycetidae</taxon>
        <taxon>Agaricales</taxon>
        <taxon>Marasmiineae</taxon>
        <taxon>Physalacriaceae</taxon>
        <taxon>Armillaria</taxon>
    </lineage>
</organism>
<protein>
    <submittedName>
        <fullName evidence="5">Related to Aryl-alcohol dehydrogenase [NADP(+)]</fullName>
    </submittedName>
</protein>
<dbReference type="OMA" id="DEGMAIH"/>
<dbReference type="SUPFAM" id="SSF51430">
    <property type="entry name" value="NAD(P)-linked oxidoreductase"/>
    <property type="match status" value="1"/>
</dbReference>
<dbReference type="GO" id="GO:0016491">
    <property type="term" value="F:oxidoreductase activity"/>
    <property type="evidence" value="ECO:0007669"/>
    <property type="project" value="UniProtKB-KW"/>
</dbReference>
<feature type="domain" description="NADP-dependent oxidoreductase" evidence="4">
    <location>
        <begin position="38"/>
        <end position="348"/>
    </location>
</feature>
<dbReference type="InterPro" id="IPR050523">
    <property type="entry name" value="AKR_Detox_Biosynth"/>
</dbReference>
<dbReference type="Gene3D" id="3.20.20.100">
    <property type="entry name" value="NADP-dependent oxidoreductase domain"/>
    <property type="match status" value="1"/>
</dbReference>
<evidence type="ECO:0000259" key="4">
    <source>
        <dbReference type="Pfam" id="PF00248"/>
    </source>
</evidence>
<feature type="region of interest" description="Disordered" evidence="3">
    <location>
        <begin position="1"/>
        <end position="20"/>
    </location>
</feature>
<sequence>MSSAKRHPFLPPPPNAPSPLGQYRLLSPRASIRVSPFQLGGMSIGTAWGRGMGEMTRESSFELLDAFYELGGNFIDTAVNYQDGTSEELIGEWMGLRGNRDQMVIATKYSGPWKQHDNTVSQKVHYIGNGSKARHLAINASLKRLRTDYIDIFYVHFYDWETSVEELMTNLHNLVISGKVLHLGISDTPAWFVAKANQYAIDHGKTPFCIYQGHWSLTDRSFEREIIPMARDLGLALAPWGVLEAGRLRTNAEDQAYKENIAKQRTGFTQDGKPERNEREITVAAALEKVAAEVGAKSIQAVAVAYHLQKTPYVFPILGSRKVENLKKNIEALTITLSKEQIEYLESALPFDPGFPNWLIGDGTGSSGMIDAFAPITIWPKAEAIKPAQ</sequence>
<dbReference type="Proteomes" id="UP000219338">
    <property type="component" value="Unassembled WGS sequence"/>
</dbReference>
<dbReference type="Pfam" id="PF00248">
    <property type="entry name" value="Aldo_ket_red"/>
    <property type="match status" value="1"/>
</dbReference>